<proteinExistence type="predicted"/>
<name>A0AAW2N4B7_9LAMI</name>
<reference evidence="1" key="2">
    <citation type="journal article" date="2024" name="Plant">
        <title>Genomic evolution and insights into agronomic trait innovations of Sesamum species.</title>
        <authorList>
            <person name="Miao H."/>
            <person name="Wang L."/>
            <person name="Qu L."/>
            <person name="Liu H."/>
            <person name="Sun Y."/>
            <person name="Le M."/>
            <person name="Wang Q."/>
            <person name="Wei S."/>
            <person name="Zheng Y."/>
            <person name="Lin W."/>
            <person name="Duan Y."/>
            <person name="Cao H."/>
            <person name="Xiong S."/>
            <person name="Wang X."/>
            <person name="Wei L."/>
            <person name="Li C."/>
            <person name="Ma Q."/>
            <person name="Ju M."/>
            <person name="Zhao R."/>
            <person name="Li G."/>
            <person name="Mu C."/>
            <person name="Tian Q."/>
            <person name="Mei H."/>
            <person name="Zhang T."/>
            <person name="Gao T."/>
            <person name="Zhang H."/>
        </authorList>
    </citation>
    <scope>NUCLEOTIDE SEQUENCE</scope>
    <source>
        <strain evidence="1">KEN8</strain>
    </source>
</reference>
<evidence type="ECO:0000313" key="1">
    <source>
        <dbReference type="EMBL" id="KAL0337794.1"/>
    </source>
</evidence>
<protein>
    <submittedName>
        <fullName evidence="1">Uncharacterized protein</fullName>
    </submittedName>
</protein>
<comment type="caution">
    <text evidence="1">The sequence shown here is derived from an EMBL/GenBank/DDBJ whole genome shotgun (WGS) entry which is preliminary data.</text>
</comment>
<dbReference type="EMBL" id="JACGWM010000012">
    <property type="protein sequence ID" value="KAL0337794.1"/>
    <property type="molecule type" value="Genomic_DNA"/>
</dbReference>
<sequence length="169" mass="19295">MDVLGKIKACGVALEQWNQYTFGNVTRLIRFLNDKISKVKGKTLTAEVKACFDKWKIELEELLELEEVLWKQRGKATREAGLCIMNVLCILDEAPGLKMNVSKLAIVFGRNTPQHVRVKVATVLGVVVMDTHDKYLGLPTMVGSKRVVFCNIKEWIWRKIQSWSAEKLF</sequence>
<accession>A0AAW2N4B7</accession>
<reference evidence="1" key="1">
    <citation type="submission" date="2020-06" db="EMBL/GenBank/DDBJ databases">
        <authorList>
            <person name="Li T."/>
            <person name="Hu X."/>
            <person name="Zhang T."/>
            <person name="Song X."/>
            <person name="Zhang H."/>
            <person name="Dai N."/>
            <person name="Sheng W."/>
            <person name="Hou X."/>
            <person name="Wei L."/>
        </authorList>
    </citation>
    <scope>NUCLEOTIDE SEQUENCE</scope>
    <source>
        <strain evidence="1">KEN8</strain>
        <tissue evidence="1">Leaf</tissue>
    </source>
</reference>
<organism evidence="1">
    <name type="scientific">Sesamum calycinum</name>
    <dbReference type="NCBI Taxonomy" id="2727403"/>
    <lineage>
        <taxon>Eukaryota</taxon>
        <taxon>Viridiplantae</taxon>
        <taxon>Streptophyta</taxon>
        <taxon>Embryophyta</taxon>
        <taxon>Tracheophyta</taxon>
        <taxon>Spermatophyta</taxon>
        <taxon>Magnoliopsida</taxon>
        <taxon>eudicotyledons</taxon>
        <taxon>Gunneridae</taxon>
        <taxon>Pentapetalae</taxon>
        <taxon>asterids</taxon>
        <taxon>lamiids</taxon>
        <taxon>Lamiales</taxon>
        <taxon>Pedaliaceae</taxon>
        <taxon>Sesamum</taxon>
    </lineage>
</organism>
<gene>
    <name evidence="1" type="ORF">Scaly_2054500</name>
</gene>
<dbReference type="AlphaFoldDB" id="A0AAW2N4B7"/>